<feature type="transmembrane region" description="Helical" evidence="1">
    <location>
        <begin position="52"/>
        <end position="71"/>
    </location>
</feature>
<evidence type="ECO:0000313" key="2">
    <source>
        <dbReference type="EMBL" id="AIE86033.1"/>
    </source>
</evidence>
<keyword evidence="1" id="KW-0812">Transmembrane</keyword>
<gene>
    <name evidence="2" type="ORF">OP10G_2665</name>
</gene>
<sequence length="102" mass="10579">MDVYKNFLSSVPKSAIVIVFAVLGLIIWRLSAGLIANAMVDGGSYEGPAARKASVTGLFVTLALTILFALLLCLPDLGFFAASVSASAILPGAFMLIKSSRG</sequence>
<organism evidence="2 3">
    <name type="scientific">Fimbriimonas ginsengisoli Gsoil 348</name>
    <dbReference type="NCBI Taxonomy" id="661478"/>
    <lineage>
        <taxon>Bacteria</taxon>
        <taxon>Bacillati</taxon>
        <taxon>Armatimonadota</taxon>
        <taxon>Fimbriimonadia</taxon>
        <taxon>Fimbriimonadales</taxon>
        <taxon>Fimbriimonadaceae</taxon>
        <taxon>Fimbriimonas</taxon>
    </lineage>
</organism>
<name>A0A068NR71_FIMGI</name>
<keyword evidence="1" id="KW-0472">Membrane</keyword>
<accession>A0A068NR71</accession>
<dbReference type="KEGG" id="fgi:OP10G_2665"/>
<proteinExistence type="predicted"/>
<reference evidence="2 3" key="1">
    <citation type="journal article" date="2014" name="PLoS ONE">
        <title>The first complete genome sequence of the class fimbriimonadia in the phylum armatimonadetes.</title>
        <authorList>
            <person name="Hu Z.Y."/>
            <person name="Wang Y.Z."/>
            <person name="Im W.T."/>
            <person name="Wang S.Y."/>
            <person name="Zhao G.P."/>
            <person name="Zheng H.J."/>
            <person name="Quan Z.X."/>
        </authorList>
    </citation>
    <scope>NUCLEOTIDE SEQUENCE [LARGE SCALE GENOMIC DNA]</scope>
    <source>
        <strain evidence="2">Gsoil 348</strain>
    </source>
</reference>
<evidence type="ECO:0000256" key="1">
    <source>
        <dbReference type="SAM" id="Phobius"/>
    </source>
</evidence>
<dbReference type="AlphaFoldDB" id="A0A068NR71"/>
<protein>
    <submittedName>
        <fullName evidence="2">Uncharacterized protein</fullName>
    </submittedName>
</protein>
<dbReference type="Proteomes" id="UP000027982">
    <property type="component" value="Chromosome"/>
</dbReference>
<dbReference type="STRING" id="661478.OP10G_2665"/>
<dbReference type="RefSeq" id="WP_025225422.1">
    <property type="nucleotide sequence ID" value="NZ_CP007139.1"/>
</dbReference>
<dbReference type="HOGENOM" id="CLU_2273217_0_0_0"/>
<dbReference type="EMBL" id="CP007139">
    <property type="protein sequence ID" value="AIE86033.1"/>
    <property type="molecule type" value="Genomic_DNA"/>
</dbReference>
<feature type="transmembrane region" description="Helical" evidence="1">
    <location>
        <begin position="77"/>
        <end position="97"/>
    </location>
</feature>
<keyword evidence="3" id="KW-1185">Reference proteome</keyword>
<feature type="transmembrane region" description="Helical" evidence="1">
    <location>
        <begin position="15"/>
        <end position="40"/>
    </location>
</feature>
<evidence type="ECO:0000313" key="3">
    <source>
        <dbReference type="Proteomes" id="UP000027982"/>
    </source>
</evidence>
<keyword evidence="1" id="KW-1133">Transmembrane helix</keyword>